<keyword evidence="1" id="KW-0560">Oxidoreductase</keyword>
<accession>A0A239H5G6</accession>
<evidence type="ECO:0000313" key="4">
    <source>
        <dbReference type="Proteomes" id="UP000198362"/>
    </source>
</evidence>
<proteinExistence type="inferred from homology"/>
<dbReference type="InterPro" id="IPR002347">
    <property type="entry name" value="SDR_fam"/>
</dbReference>
<dbReference type="OrthoDB" id="9785826at2"/>
<dbReference type="GO" id="GO:0016491">
    <property type="term" value="F:oxidoreductase activity"/>
    <property type="evidence" value="ECO:0007669"/>
    <property type="project" value="UniProtKB-KW"/>
</dbReference>
<dbReference type="EMBL" id="FZPH01000001">
    <property type="protein sequence ID" value="SNS76686.1"/>
    <property type="molecule type" value="Genomic_DNA"/>
</dbReference>
<evidence type="ECO:0000313" key="3">
    <source>
        <dbReference type="EMBL" id="SNS76686.1"/>
    </source>
</evidence>
<dbReference type="PANTHER" id="PTHR43157:SF31">
    <property type="entry name" value="PHOSPHATIDYLINOSITOL-GLYCAN BIOSYNTHESIS CLASS F PROTEIN"/>
    <property type="match status" value="1"/>
</dbReference>
<dbReference type="PRINTS" id="PR00081">
    <property type="entry name" value="GDHRDH"/>
</dbReference>
<name>A0A239H5G6_9ACTN</name>
<organism evidence="3 4">
    <name type="scientific">Asanoa hainanensis</name>
    <dbReference type="NCBI Taxonomy" id="560556"/>
    <lineage>
        <taxon>Bacteria</taxon>
        <taxon>Bacillati</taxon>
        <taxon>Actinomycetota</taxon>
        <taxon>Actinomycetes</taxon>
        <taxon>Micromonosporales</taxon>
        <taxon>Micromonosporaceae</taxon>
        <taxon>Asanoa</taxon>
    </lineage>
</organism>
<dbReference type="PRINTS" id="PR00080">
    <property type="entry name" value="SDRFAMILY"/>
</dbReference>
<gene>
    <name evidence="3" type="ORF">SAMN05421812_101708</name>
</gene>
<protein>
    <submittedName>
        <fullName evidence="3">NAD(P)-dependent dehydrogenase, short-chain alcohol dehydrogenase family</fullName>
    </submittedName>
</protein>
<dbReference type="Proteomes" id="UP000198362">
    <property type="component" value="Unassembled WGS sequence"/>
</dbReference>
<dbReference type="Pfam" id="PF00106">
    <property type="entry name" value="adh_short"/>
    <property type="match status" value="1"/>
</dbReference>
<dbReference type="InterPro" id="IPR036291">
    <property type="entry name" value="NAD(P)-bd_dom_sf"/>
</dbReference>
<sequence>MELANRTVVLTGATDGIGRATAVRLAGRVGHLVLHGPQPHAAVADFVQTLPGRVTYLSADFDHLDQIAGLAADVRQATDRVDLLVNNAGRPGTPRRELSADGIEATLQINYLSTVMLSTSLRDRGSRIVNMASATHATEHLDLTDLGLARGNYAAITAYARSKLAIVTYTCWLAARLDAATSEAASMHPGVIRSSLLASMFSIEGQSPEHGAANVEYVATLPGEINGRYFEEREPSRPNPEAEDPAVQDGLLERTAELLAPIGVDPRQV</sequence>
<reference evidence="3 4" key="1">
    <citation type="submission" date="2017-06" db="EMBL/GenBank/DDBJ databases">
        <authorList>
            <person name="Kim H.J."/>
            <person name="Triplett B.A."/>
        </authorList>
    </citation>
    <scope>NUCLEOTIDE SEQUENCE [LARGE SCALE GENOMIC DNA]</scope>
    <source>
        <strain evidence="3 4">CGMCC 4.5593</strain>
    </source>
</reference>
<evidence type="ECO:0000256" key="1">
    <source>
        <dbReference type="ARBA" id="ARBA00023002"/>
    </source>
</evidence>
<dbReference type="RefSeq" id="WP_089244516.1">
    <property type="nucleotide sequence ID" value="NZ_FZPH01000001.1"/>
</dbReference>
<keyword evidence="4" id="KW-1185">Reference proteome</keyword>
<dbReference type="SUPFAM" id="SSF51735">
    <property type="entry name" value="NAD(P)-binding Rossmann-fold domains"/>
    <property type="match status" value="1"/>
</dbReference>
<evidence type="ECO:0000256" key="2">
    <source>
        <dbReference type="RuleBase" id="RU000363"/>
    </source>
</evidence>
<dbReference type="PANTHER" id="PTHR43157">
    <property type="entry name" value="PHOSPHATIDYLINOSITOL-GLYCAN BIOSYNTHESIS CLASS F PROTEIN-RELATED"/>
    <property type="match status" value="1"/>
</dbReference>
<dbReference type="Gene3D" id="3.40.50.720">
    <property type="entry name" value="NAD(P)-binding Rossmann-like Domain"/>
    <property type="match status" value="1"/>
</dbReference>
<comment type="similarity">
    <text evidence="2">Belongs to the short-chain dehydrogenases/reductases (SDR) family.</text>
</comment>
<dbReference type="AlphaFoldDB" id="A0A239H5G6"/>